<dbReference type="InterPro" id="IPR000073">
    <property type="entry name" value="AB_hydrolase_1"/>
</dbReference>
<accession>A0A841I6E7</accession>
<dbReference type="InterPro" id="IPR050471">
    <property type="entry name" value="AB_hydrolase"/>
</dbReference>
<comment type="caution">
    <text evidence="2">The sequence shown here is derived from an EMBL/GenBank/DDBJ whole genome shotgun (WGS) entry which is preliminary data.</text>
</comment>
<proteinExistence type="predicted"/>
<dbReference type="SUPFAM" id="SSF53474">
    <property type="entry name" value="alpha/beta-Hydrolases"/>
    <property type="match status" value="1"/>
</dbReference>
<dbReference type="RefSeq" id="WP_183988225.1">
    <property type="nucleotide sequence ID" value="NZ_JACHHG010000012.1"/>
</dbReference>
<keyword evidence="3" id="KW-1185">Reference proteome</keyword>
<protein>
    <submittedName>
        <fullName evidence="2">Pimeloyl-ACP methyl ester carboxylesterase</fullName>
    </submittedName>
</protein>
<sequence>MQVTVHAPQRQAAVRLPDGRSFAWSEWGPAGGLAVLFCTGAAMSGSLGFAADHLEALNLRLIAPDRPGLGASSPHPDKTLESWTDDVRTLLEDQGIRQAAAVGFSQGAPFAFALAAHGLVQALAIVSGQDDFGDVRVARRLHPDVVGMVAAARQDPGGFARGFAQMADPDGLWKLIMNMSSERDRALYLEPAFSAAYRRSLEEGFAQGPQGYARDLVNALSAWPFRLEDLRVPVDLWYGAQDASTVHSPDFGRTLAQRLPQAWHHLEPLEGGSLLWTRAHDILARLRSHLVALAV</sequence>
<dbReference type="InterPro" id="IPR029058">
    <property type="entry name" value="AB_hydrolase_fold"/>
</dbReference>
<reference evidence="2 3" key="1">
    <citation type="submission" date="2020-08" db="EMBL/GenBank/DDBJ databases">
        <title>Genomic Encyclopedia of Type Strains, Phase IV (KMG-IV): sequencing the most valuable type-strain genomes for metagenomic binning, comparative biology and taxonomic classification.</title>
        <authorList>
            <person name="Goeker M."/>
        </authorList>
    </citation>
    <scope>NUCLEOTIDE SEQUENCE [LARGE SCALE GENOMIC DNA]</scope>
    <source>
        <strain evidence="2 3">DSM 21458</strain>
    </source>
</reference>
<dbReference type="PANTHER" id="PTHR43433">
    <property type="entry name" value="HYDROLASE, ALPHA/BETA FOLD FAMILY PROTEIN"/>
    <property type="match status" value="1"/>
</dbReference>
<evidence type="ECO:0000313" key="2">
    <source>
        <dbReference type="EMBL" id="MBB6099472.1"/>
    </source>
</evidence>
<dbReference type="AlphaFoldDB" id="A0A841I6E7"/>
<dbReference type="PANTHER" id="PTHR43433:SF5">
    <property type="entry name" value="AB HYDROLASE-1 DOMAIN-CONTAINING PROTEIN"/>
    <property type="match status" value="1"/>
</dbReference>
<gene>
    <name evidence="2" type="ORF">HNR42_002922</name>
</gene>
<feature type="domain" description="AB hydrolase-1" evidence="1">
    <location>
        <begin position="34"/>
        <end position="261"/>
    </location>
</feature>
<dbReference type="Pfam" id="PF00561">
    <property type="entry name" value="Abhydrolase_1"/>
    <property type="match status" value="1"/>
</dbReference>
<dbReference type="Proteomes" id="UP000569951">
    <property type="component" value="Unassembled WGS sequence"/>
</dbReference>
<organism evidence="2 3">
    <name type="scientific">Deinobacterium chartae</name>
    <dbReference type="NCBI Taxonomy" id="521158"/>
    <lineage>
        <taxon>Bacteria</taxon>
        <taxon>Thermotogati</taxon>
        <taxon>Deinococcota</taxon>
        <taxon>Deinococci</taxon>
        <taxon>Deinococcales</taxon>
        <taxon>Deinococcaceae</taxon>
        <taxon>Deinobacterium</taxon>
    </lineage>
</organism>
<dbReference type="EMBL" id="JACHHG010000012">
    <property type="protein sequence ID" value="MBB6099472.1"/>
    <property type="molecule type" value="Genomic_DNA"/>
</dbReference>
<evidence type="ECO:0000313" key="3">
    <source>
        <dbReference type="Proteomes" id="UP000569951"/>
    </source>
</evidence>
<dbReference type="Gene3D" id="3.40.50.1820">
    <property type="entry name" value="alpha/beta hydrolase"/>
    <property type="match status" value="1"/>
</dbReference>
<name>A0A841I6E7_9DEIO</name>
<evidence type="ECO:0000259" key="1">
    <source>
        <dbReference type="Pfam" id="PF00561"/>
    </source>
</evidence>